<dbReference type="InterPro" id="IPR005069">
    <property type="entry name" value="Nucl-diP-sugar_transferase"/>
</dbReference>
<name>A0A8J5XMJ7_DIALT</name>
<protein>
    <recommendedName>
        <fullName evidence="2">Nucleotide-diphospho-sugar transferase domain-containing protein</fullName>
    </recommendedName>
</protein>
<feature type="region of interest" description="Disordered" evidence="1">
    <location>
        <begin position="326"/>
        <end position="360"/>
    </location>
</feature>
<sequence>MGVTGRARCGWRQLTMCFGLCVTCGQLGFFLSTLRGQRAPLRSLAGDAPISPAVGSAGAAAASERVAAARATAAALPSAVALPPPSRAVGMSLGSVRVPAPPSTLVVAFANSAMSAYALNWLMHVKQVPTLRPYFLVSLDDAMQREAERRGEPVVPALLLHGDARLSLEGRGGGGYLRNDADGFKLLGKAKALFTEELLKRGYAVLLSDVDSVWLADPFPFLGGERTPGLARADVLVTNDYADARRDNDISTVFNTGALLLRPSARAVAFVREWALRTEITGLIGNDQTEFNRLLSSQYVDGDTSCRVPDCLRARKLSVPASAAFDAPAGSAAPCPPHGGERRDGVGGGGDGGDVGGAPTAPCEWEAVPSLVDKHTNLTAVDVHPALASLGAFHAANHALGRRAARGERARVAHWMWGGRVRVGLLPMAQFMQGHTFFVQHLHEQTRVPPVHVHVTYTLSADYGKRLRLRSAGLWQAEDAAYYSDGNFVHVVGLREALLALLRLQTFPEGVWRCAPGEASSRFFDGVPHRALTFAARAADRRGGGGNLTGRLCYHPAHFVPSPPPAGNAGSEADYEVAPDPAMPHVRLQHMTRLVLRNAFALAAATRRRLVLPTIWCMCDRYWWHLKDCRMPGAEALPMPFACPLDMSFNIDDWQALPAERVQFVEAAFLDNPRTHARIRAPNAARTLRIARDGAAGGRDDELPDETEPLLADGSAAEAAPAGGAHAQPLPLTLASGSTIDDVVEALGAHAEVRAARVMRVSASSLLRLSSCGFREEGARGAFERDVLRAAFAGQHSYCSGERNPNLALVLERARRTGMADERALTLFRNCTGNPANAFNKPKVDLGPGALRFSRACVAAAAAGGPTSAAARALDAVLR</sequence>
<dbReference type="EMBL" id="JAGTXO010000012">
    <property type="protein sequence ID" value="KAG8464507.1"/>
    <property type="molecule type" value="Genomic_DNA"/>
</dbReference>
<dbReference type="Proteomes" id="UP000751190">
    <property type="component" value="Unassembled WGS sequence"/>
</dbReference>
<organism evidence="3 4">
    <name type="scientific">Diacronema lutheri</name>
    <name type="common">Unicellular marine alga</name>
    <name type="synonym">Monochrysis lutheri</name>
    <dbReference type="NCBI Taxonomy" id="2081491"/>
    <lineage>
        <taxon>Eukaryota</taxon>
        <taxon>Haptista</taxon>
        <taxon>Haptophyta</taxon>
        <taxon>Pavlovophyceae</taxon>
        <taxon>Pavlovales</taxon>
        <taxon>Pavlovaceae</taxon>
        <taxon>Diacronema</taxon>
    </lineage>
</organism>
<dbReference type="InterPro" id="IPR053250">
    <property type="entry name" value="Glycosyltransferase_77"/>
</dbReference>
<reference evidence="3" key="1">
    <citation type="submission" date="2021-05" db="EMBL/GenBank/DDBJ databases">
        <title>The genome of the haptophyte Pavlova lutheri (Diacronema luteri, Pavlovales) - a model for lipid biosynthesis in eukaryotic algae.</title>
        <authorList>
            <person name="Hulatt C.J."/>
            <person name="Posewitz M.C."/>
        </authorList>
    </citation>
    <scope>NUCLEOTIDE SEQUENCE</scope>
    <source>
        <strain evidence="3">NIVA-4/92</strain>
    </source>
</reference>
<dbReference type="OrthoDB" id="540503at2759"/>
<proteinExistence type="predicted"/>
<evidence type="ECO:0000313" key="3">
    <source>
        <dbReference type="EMBL" id="KAG8464507.1"/>
    </source>
</evidence>
<feature type="domain" description="Nucleotide-diphospho-sugar transferase" evidence="2">
    <location>
        <begin position="134"/>
        <end position="308"/>
    </location>
</feature>
<dbReference type="AlphaFoldDB" id="A0A8J5XMJ7"/>
<dbReference type="OMA" id="NDYADAR"/>
<dbReference type="GO" id="GO:0005794">
    <property type="term" value="C:Golgi apparatus"/>
    <property type="evidence" value="ECO:0007669"/>
    <property type="project" value="TreeGrafter"/>
</dbReference>
<evidence type="ECO:0000313" key="4">
    <source>
        <dbReference type="Proteomes" id="UP000751190"/>
    </source>
</evidence>
<dbReference type="PANTHER" id="PTHR46936:SF1">
    <property type="entry name" value="ARABINOSYLTRANSFERASE XEG113"/>
    <property type="match status" value="1"/>
</dbReference>
<feature type="compositionally biased region" description="Gly residues" evidence="1">
    <location>
        <begin position="346"/>
        <end position="356"/>
    </location>
</feature>
<dbReference type="GO" id="GO:0052636">
    <property type="term" value="F:arabinosyltransferase activity"/>
    <property type="evidence" value="ECO:0007669"/>
    <property type="project" value="TreeGrafter"/>
</dbReference>
<evidence type="ECO:0000256" key="1">
    <source>
        <dbReference type="SAM" id="MobiDB-lite"/>
    </source>
</evidence>
<dbReference type="PANTHER" id="PTHR46936">
    <property type="entry name" value="ARABINOSYLTRANSFERASE XEG113"/>
    <property type="match status" value="1"/>
</dbReference>
<gene>
    <name evidence="3" type="ORF">KFE25_009875</name>
</gene>
<accession>A0A8J5XMJ7</accession>
<evidence type="ECO:0000259" key="2">
    <source>
        <dbReference type="Pfam" id="PF03407"/>
    </source>
</evidence>
<comment type="caution">
    <text evidence="3">The sequence shown here is derived from an EMBL/GenBank/DDBJ whole genome shotgun (WGS) entry which is preliminary data.</text>
</comment>
<keyword evidence="4" id="KW-1185">Reference proteome</keyword>
<dbReference type="Pfam" id="PF03407">
    <property type="entry name" value="Nucleotid_trans"/>
    <property type="match status" value="1"/>
</dbReference>